<comment type="caution">
    <text evidence="3">The sequence shown here is derived from an EMBL/GenBank/DDBJ whole genome shotgun (WGS) entry which is preliminary data.</text>
</comment>
<dbReference type="EMBL" id="CAJNDS010002357">
    <property type="protein sequence ID" value="CAE7447295.1"/>
    <property type="molecule type" value="Genomic_DNA"/>
</dbReference>
<accession>A0A812RN75</accession>
<evidence type="ECO:0000313" key="4">
    <source>
        <dbReference type="Proteomes" id="UP000604046"/>
    </source>
</evidence>
<keyword evidence="2" id="KW-0812">Transmembrane</keyword>
<proteinExistence type="predicted"/>
<dbReference type="Gene3D" id="2.60.120.260">
    <property type="entry name" value="Galactose-binding domain-like"/>
    <property type="match status" value="1"/>
</dbReference>
<dbReference type="InterPro" id="IPR017853">
    <property type="entry name" value="GH"/>
</dbReference>
<reference evidence="3" key="1">
    <citation type="submission" date="2021-02" db="EMBL/GenBank/DDBJ databases">
        <authorList>
            <person name="Dougan E. K."/>
            <person name="Rhodes N."/>
            <person name="Thang M."/>
            <person name="Chan C."/>
        </authorList>
    </citation>
    <scope>NUCLEOTIDE SEQUENCE</scope>
</reference>
<protein>
    <recommendedName>
        <fullName evidence="5">Alpha-galactosidase</fullName>
    </recommendedName>
</protein>
<keyword evidence="4" id="KW-1185">Reference proteome</keyword>
<dbReference type="SUPFAM" id="SSF51445">
    <property type="entry name" value="(Trans)glycosidases"/>
    <property type="match status" value="1"/>
</dbReference>
<evidence type="ECO:0000313" key="3">
    <source>
        <dbReference type="EMBL" id="CAE7447295.1"/>
    </source>
</evidence>
<dbReference type="Proteomes" id="UP000604046">
    <property type="component" value="Unassembled WGS sequence"/>
</dbReference>
<keyword evidence="2" id="KW-0472">Membrane</keyword>
<feature type="transmembrane region" description="Helical" evidence="2">
    <location>
        <begin position="12"/>
        <end position="34"/>
    </location>
</feature>
<dbReference type="InterPro" id="IPR008979">
    <property type="entry name" value="Galactose-bd-like_sf"/>
</dbReference>
<feature type="region of interest" description="Disordered" evidence="1">
    <location>
        <begin position="260"/>
        <end position="286"/>
    </location>
</feature>
<dbReference type="InterPro" id="IPR013785">
    <property type="entry name" value="Aldolase_TIM"/>
</dbReference>
<organism evidence="3 4">
    <name type="scientific">Symbiodinium natans</name>
    <dbReference type="NCBI Taxonomy" id="878477"/>
    <lineage>
        <taxon>Eukaryota</taxon>
        <taxon>Sar</taxon>
        <taxon>Alveolata</taxon>
        <taxon>Dinophyceae</taxon>
        <taxon>Suessiales</taxon>
        <taxon>Symbiodiniaceae</taxon>
        <taxon>Symbiodinium</taxon>
    </lineage>
</organism>
<dbReference type="OrthoDB" id="425579at2759"/>
<gene>
    <name evidence="3" type="ORF">SNAT2548_LOCUS24388</name>
</gene>
<name>A0A812RN75_9DINO</name>
<sequence length="870" mass="95918">MARHGGKACSSFGWAKGGAVVCGLCSLYFTYMLVSLVPTSPDHLPVLPTKPVPPATFSARTSGALAAEPLIVSGSPPGLRSFTWTGSAGMLRMRTSRVSMEFMSARLHSEKFAPCIFLSDSQMDCGGASASWRSQVYEVGSSGAALRWWLDFSDTISQVRIAAWLPNAAVEGSVDGSPVTVRRRPAVVPLTSTCQATASSEYQARGAERMIDADYDTEWFAAKGEQEAWIIMELPEEAAVESVAWTWWAQSMADEWSLSSRRQATGPWTERSSSKSSPKPTSNFNAEVHVSGWQEPSRYIRLQMQKGHQDPWNFGVFFGIRSFSIWGRDESAPSGASDLWQEGSSPAGLWFALEHPRARCNVQGHATAQEPVSPTGPVWRRVECTLQLSEKPTGNVQVSASVGVFEDGQYPQLRRIFSQYLEMARGRQFGQTLHYNSWYDLRSSPCNGGAKLGCFSHKMTEAACEERIDTFNGNLTLHDGNSLDAFLLDDGWDNSDSLWEVDRKNFPGGFSSLVRRGTKWGTKMGVWMSPFGGYGVAGGRRVRHGVSHGFERSRRGGFALAGQKYFASFRSVVRDRVAEGFRLFKFDGLGGGLGQSGGEEDRDDFEAMLSLIQDVRSMGNTEVPLWISLTIGTWPSPFWLLWGDSIWRDGPDVGAEGFGSSRDRWLNFRDGALRRAQARGPLFPMTAFMQHGVVWSKSAEAADMWPATGETLLVDFCKEVMSFFLAGTGLQELYIQSELMTRDYWKVLAATSSFARKEQKLLRDAHAIGGDVRGVYGAAAFDEADSRGLFWWRNPTDGDQHATFRLAEVLELPSRLIPASCWNIKPIQLATACPSSPSTVDTVSSNEEVRIPLEPFAAYAWKVSAAACSR</sequence>
<evidence type="ECO:0008006" key="5">
    <source>
        <dbReference type="Google" id="ProtNLM"/>
    </source>
</evidence>
<dbReference type="AlphaFoldDB" id="A0A812RN75"/>
<dbReference type="Gene3D" id="3.20.20.70">
    <property type="entry name" value="Aldolase class I"/>
    <property type="match status" value="1"/>
</dbReference>
<evidence type="ECO:0000256" key="2">
    <source>
        <dbReference type="SAM" id="Phobius"/>
    </source>
</evidence>
<keyword evidence="2" id="KW-1133">Transmembrane helix</keyword>
<evidence type="ECO:0000256" key="1">
    <source>
        <dbReference type="SAM" id="MobiDB-lite"/>
    </source>
</evidence>
<dbReference type="SUPFAM" id="SSF49785">
    <property type="entry name" value="Galactose-binding domain-like"/>
    <property type="match status" value="1"/>
</dbReference>